<sequence length="175" mass="18138">MSAWKSSLRRAATAAALLLAAPAAAAQEMPAFDLEALERAIAAPEAAVAPAPRLMALVSFAMPAGSLERLARDAAVLGAPLLLRGLHEESLRRTAAAAAAADPTGRAEWLIEPRPFAELGLQGVPVFLLEGGGERLLVRGDVSFAYALDYMAGQSHPLAAAAASYRARLTAAAER</sequence>
<evidence type="ECO:0000313" key="3">
    <source>
        <dbReference type="Proteomes" id="UP000604381"/>
    </source>
</evidence>
<dbReference type="Proteomes" id="UP000604381">
    <property type="component" value="Unassembled WGS sequence"/>
</dbReference>
<dbReference type="Pfam" id="PF09673">
    <property type="entry name" value="TrbC_Ftype"/>
    <property type="match status" value="1"/>
</dbReference>
<evidence type="ECO:0000256" key="1">
    <source>
        <dbReference type="SAM" id="SignalP"/>
    </source>
</evidence>
<keyword evidence="1" id="KW-0732">Signal</keyword>
<evidence type="ECO:0008006" key="4">
    <source>
        <dbReference type="Google" id="ProtNLM"/>
    </source>
</evidence>
<reference evidence="2" key="1">
    <citation type="submission" date="2020-10" db="EMBL/GenBank/DDBJ databases">
        <title>An improved Amphimedon queenslandica hologenome assembly reveals how three proteobacterial symbionts can extend the metabolic phenotypic of their marine sponge host.</title>
        <authorList>
            <person name="Degnan B."/>
            <person name="Degnan S."/>
            <person name="Xiang X."/>
        </authorList>
    </citation>
    <scope>NUCLEOTIDE SEQUENCE</scope>
    <source>
        <strain evidence="2">AqS2</strain>
    </source>
</reference>
<evidence type="ECO:0000313" key="2">
    <source>
        <dbReference type="EMBL" id="MBF2735049.1"/>
    </source>
</evidence>
<name>A0A930UGX7_9GAMM</name>
<accession>A0A930UGX7</accession>
<protein>
    <recommendedName>
        <fullName evidence="4">Type-F conjugative transfer system pilin assembly protein TrbC</fullName>
    </recommendedName>
</protein>
<feature type="chain" id="PRO_5037343003" description="Type-F conjugative transfer system pilin assembly protein TrbC" evidence="1">
    <location>
        <begin position="26"/>
        <end position="175"/>
    </location>
</feature>
<proteinExistence type="predicted"/>
<dbReference type="AlphaFoldDB" id="A0A930UGX7"/>
<feature type="signal peptide" evidence="1">
    <location>
        <begin position="1"/>
        <end position="25"/>
    </location>
</feature>
<gene>
    <name evidence="2" type="ORF">ISN26_03030</name>
</gene>
<comment type="caution">
    <text evidence="2">The sequence shown here is derived from an EMBL/GenBank/DDBJ whole genome shotgun (WGS) entry which is preliminary data.</text>
</comment>
<dbReference type="InterPro" id="IPR019106">
    <property type="entry name" value="T4SS_TrbC"/>
</dbReference>
<keyword evidence="3" id="KW-1185">Reference proteome</keyword>
<dbReference type="EMBL" id="JADHEI010000031">
    <property type="protein sequence ID" value="MBF2735049.1"/>
    <property type="molecule type" value="Genomic_DNA"/>
</dbReference>
<organism evidence="2 3">
    <name type="scientific">Candidatus Amphirhobacter heronislandensis</name>
    <dbReference type="NCBI Taxonomy" id="1732024"/>
    <lineage>
        <taxon>Bacteria</taxon>
        <taxon>Pseudomonadati</taxon>
        <taxon>Pseudomonadota</taxon>
        <taxon>Gammaproteobacteria</taxon>
        <taxon>Candidatus Tethybacterales</taxon>
        <taxon>Candidatus Tethybacteraceae</taxon>
        <taxon>Candidatus Amphirhobacter</taxon>
    </lineage>
</organism>